<dbReference type="Pfam" id="PF13174">
    <property type="entry name" value="TPR_6"/>
    <property type="match status" value="1"/>
</dbReference>
<proteinExistence type="predicted"/>
<comment type="caution">
    <text evidence="5">The sequence shown here is derived from an EMBL/GenBank/DDBJ whole genome shotgun (WGS) entry which is preliminary data.</text>
</comment>
<feature type="domain" description="PpiC" evidence="4">
    <location>
        <begin position="164"/>
        <end position="260"/>
    </location>
</feature>
<accession>A0A9D6QJ71</accession>
<dbReference type="Pfam" id="PF13145">
    <property type="entry name" value="Rotamase_2"/>
    <property type="match status" value="1"/>
</dbReference>
<dbReference type="InterPro" id="IPR027304">
    <property type="entry name" value="Trigger_fact/SurA_dom_sf"/>
</dbReference>
<feature type="region of interest" description="Disordered" evidence="2">
    <location>
        <begin position="413"/>
        <end position="438"/>
    </location>
</feature>
<dbReference type="InterPro" id="IPR011990">
    <property type="entry name" value="TPR-like_helical_dom_sf"/>
</dbReference>
<feature type="signal peptide" evidence="3">
    <location>
        <begin position="1"/>
        <end position="24"/>
    </location>
</feature>
<dbReference type="InterPro" id="IPR050245">
    <property type="entry name" value="PrsA_foldase"/>
</dbReference>
<dbReference type="PROSITE" id="PS50198">
    <property type="entry name" value="PPIC_PPIASE_2"/>
    <property type="match status" value="1"/>
</dbReference>
<gene>
    <name evidence="5" type="ORF">HY076_01390</name>
</gene>
<dbReference type="InterPro" id="IPR019734">
    <property type="entry name" value="TPR_rpt"/>
</dbReference>
<evidence type="ECO:0000256" key="3">
    <source>
        <dbReference type="SAM" id="SignalP"/>
    </source>
</evidence>
<dbReference type="Pfam" id="PF13624">
    <property type="entry name" value="SurA_N_3"/>
    <property type="match status" value="1"/>
</dbReference>
<evidence type="ECO:0000313" key="6">
    <source>
        <dbReference type="Proteomes" id="UP000807850"/>
    </source>
</evidence>
<dbReference type="PANTHER" id="PTHR47245">
    <property type="entry name" value="PEPTIDYLPROLYL ISOMERASE"/>
    <property type="match status" value="1"/>
</dbReference>
<name>A0A9D6QJ71_UNCEI</name>
<evidence type="ECO:0000256" key="1">
    <source>
        <dbReference type="PROSITE-ProRule" id="PRU00278"/>
    </source>
</evidence>
<dbReference type="InterPro" id="IPR046357">
    <property type="entry name" value="PPIase_dom_sf"/>
</dbReference>
<dbReference type="InterPro" id="IPR000297">
    <property type="entry name" value="PPIase_PpiC"/>
</dbReference>
<feature type="chain" id="PRO_5039550235" evidence="3">
    <location>
        <begin position="25"/>
        <end position="438"/>
    </location>
</feature>
<organism evidence="5 6">
    <name type="scientific">Eiseniibacteriota bacterium</name>
    <dbReference type="NCBI Taxonomy" id="2212470"/>
    <lineage>
        <taxon>Bacteria</taxon>
        <taxon>Candidatus Eiseniibacteriota</taxon>
    </lineage>
</organism>
<protein>
    <submittedName>
        <fullName evidence="5">Peptidyl-prolyl cis-trans isomerase</fullName>
    </submittedName>
</protein>
<dbReference type="Proteomes" id="UP000807850">
    <property type="component" value="Unassembled WGS sequence"/>
</dbReference>
<dbReference type="SUPFAM" id="SSF54534">
    <property type="entry name" value="FKBP-like"/>
    <property type="match status" value="1"/>
</dbReference>
<feature type="compositionally biased region" description="Low complexity" evidence="2">
    <location>
        <begin position="418"/>
        <end position="430"/>
    </location>
</feature>
<dbReference type="PANTHER" id="PTHR47245:SF2">
    <property type="entry name" value="PEPTIDYL-PROLYL CIS-TRANS ISOMERASE HP_0175-RELATED"/>
    <property type="match status" value="1"/>
</dbReference>
<dbReference type="SUPFAM" id="SSF109998">
    <property type="entry name" value="Triger factor/SurA peptide-binding domain-like"/>
    <property type="match status" value="1"/>
</dbReference>
<dbReference type="Gene3D" id="1.10.4030.10">
    <property type="entry name" value="Porin chaperone SurA, peptide-binding domain"/>
    <property type="match status" value="1"/>
</dbReference>
<keyword evidence="1 5" id="KW-0413">Isomerase</keyword>
<evidence type="ECO:0000313" key="5">
    <source>
        <dbReference type="EMBL" id="MBI3538910.1"/>
    </source>
</evidence>
<dbReference type="EMBL" id="JACQAY010000045">
    <property type="protein sequence ID" value="MBI3538910.1"/>
    <property type="molecule type" value="Genomic_DNA"/>
</dbReference>
<dbReference type="Gene3D" id="1.25.40.10">
    <property type="entry name" value="Tetratricopeptide repeat domain"/>
    <property type="match status" value="1"/>
</dbReference>
<reference evidence="5" key="1">
    <citation type="submission" date="2020-07" db="EMBL/GenBank/DDBJ databases">
        <title>Huge and variable diversity of episymbiotic CPR bacteria and DPANN archaea in groundwater ecosystems.</title>
        <authorList>
            <person name="He C.Y."/>
            <person name="Keren R."/>
            <person name="Whittaker M."/>
            <person name="Farag I.F."/>
            <person name="Doudna J."/>
            <person name="Cate J.H.D."/>
            <person name="Banfield J.F."/>
        </authorList>
    </citation>
    <scope>NUCLEOTIDE SEQUENCE</scope>
    <source>
        <strain evidence="5">NC_groundwater_928_Pr1_S-0.2um_72_17</strain>
    </source>
</reference>
<dbReference type="GO" id="GO:0003755">
    <property type="term" value="F:peptidyl-prolyl cis-trans isomerase activity"/>
    <property type="evidence" value="ECO:0007669"/>
    <property type="project" value="UniProtKB-KW"/>
</dbReference>
<evidence type="ECO:0000256" key="2">
    <source>
        <dbReference type="SAM" id="MobiDB-lite"/>
    </source>
</evidence>
<sequence>MTQRLATAALALALCVAPAARSLAAGAAKSPVAAGAGKSPAAAGARRGAARRDTVLARVGRDAITAREVQQRIDELPEPYRTNYNTPDGRGQFLDRLVEERVWLLAARRHGVASRPEVKSQIEQTERDLLIRTYVNEVMAANPVPADSEAKAWYEAHAADYRSPASVTLRHILSKTEADARRIKTWAKSGQDWNKLAARYSADSLTRAMGGSLGTVTREGVFGSIGAQPTLAESAMALGSHAIGGPYKSARGWHVIKVDTVRAESVRPFDQVRSVIVRQLGQTRSQDFYRRQLAAEKAAVGFSADSAAIKAFLAKKETAQELFRRAQEATGAGPRIAAYKRVVDEFPNSDVSPQAQFMIGFVYSEEIKDYDEAERAFKDLLQRYPRSELADSAHWMIEHMRTEEAPSFMNLEADSTHRAPGAARATRAATSKPPSGKP</sequence>
<dbReference type="Gene3D" id="3.10.50.40">
    <property type="match status" value="1"/>
</dbReference>
<keyword evidence="1" id="KW-0697">Rotamase</keyword>
<keyword evidence="3" id="KW-0732">Signal</keyword>
<evidence type="ECO:0000259" key="4">
    <source>
        <dbReference type="PROSITE" id="PS50198"/>
    </source>
</evidence>
<dbReference type="AlphaFoldDB" id="A0A9D6QJ71"/>